<geneLocation type="mitochondrion" evidence="1"/>
<name>A0A101LY87_PICGL</name>
<sequence length="50" mass="5970">MQGPPFYFFYMPSGPGFFSPSQRRTYYSNDYAHLYMLFAMLALVEEPFQQ</sequence>
<gene>
    <name evidence="1" type="ORF">ABT39_MTgene5733</name>
</gene>
<reference evidence="1" key="1">
    <citation type="journal article" date="2015" name="Genome Biol. Evol.">
        <title>Organellar Genomes of White Spruce (Picea glauca): Assembly and Annotation.</title>
        <authorList>
            <person name="Jackman S.D."/>
            <person name="Warren R.L."/>
            <person name="Gibb E.A."/>
            <person name="Vandervalk B.P."/>
            <person name="Mohamadi H."/>
            <person name="Chu J."/>
            <person name="Raymond A."/>
            <person name="Pleasance S."/>
            <person name="Coope R."/>
            <person name="Wildung M.R."/>
            <person name="Ritland C.E."/>
            <person name="Bousquet J."/>
            <person name="Jones S.J."/>
            <person name="Bohlmann J."/>
            <person name="Birol I."/>
        </authorList>
    </citation>
    <scope>NUCLEOTIDE SEQUENCE [LARGE SCALE GENOMIC DNA]</scope>
    <source>
        <tissue evidence="1">Flushing bud</tissue>
    </source>
</reference>
<accession>A0A101LY87</accession>
<dbReference type="EMBL" id="LKAM01000007">
    <property type="protein sequence ID" value="KUM47547.1"/>
    <property type="molecule type" value="Genomic_DNA"/>
</dbReference>
<protein>
    <submittedName>
        <fullName evidence="1">Uncharacterized protein</fullName>
    </submittedName>
</protein>
<proteinExistence type="predicted"/>
<keyword evidence="1" id="KW-0496">Mitochondrion</keyword>
<dbReference type="AlphaFoldDB" id="A0A101LY87"/>
<organism evidence="1">
    <name type="scientific">Picea glauca</name>
    <name type="common">White spruce</name>
    <name type="synonym">Pinus glauca</name>
    <dbReference type="NCBI Taxonomy" id="3330"/>
    <lineage>
        <taxon>Eukaryota</taxon>
        <taxon>Viridiplantae</taxon>
        <taxon>Streptophyta</taxon>
        <taxon>Embryophyta</taxon>
        <taxon>Tracheophyta</taxon>
        <taxon>Spermatophyta</taxon>
        <taxon>Pinopsida</taxon>
        <taxon>Pinidae</taxon>
        <taxon>Conifers I</taxon>
        <taxon>Pinales</taxon>
        <taxon>Pinaceae</taxon>
        <taxon>Picea</taxon>
    </lineage>
</organism>
<comment type="caution">
    <text evidence="1">The sequence shown here is derived from an EMBL/GenBank/DDBJ whole genome shotgun (WGS) entry which is preliminary data.</text>
</comment>
<evidence type="ECO:0000313" key="1">
    <source>
        <dbReference type="EMBL" id="KUM47547.1"/>
    </source>
</evidence>